<dbReference type="OrthoDB" id="9907246at2759"/>
<sequence>MERGLAFLLVLCLGLPPQGRGQDLEVEPPEPEVAVAVGGWRQLTCRLACPGRGPASVQWRNLDTSLGRVQSIPGSSVLTVRNATLSAAGTRMCVGSCGTLAFQRSVRLLVYAFPDQLSVCPTALVSGQDQEVACTAHNITPMDFLSFSLLLEDQELEGAQALGWKVDEAQEEDPLFHVTQRWRLPPLGTPGPAQLHCQATMQLPGMELSHRRPIRVLHSPPTLEPPTRTTLETPTSTILERSTSAAPEPPTLNSQEPPTTAPLEPPAMGTVDTPTLSSPEQSSSLGPCRPEILQSPVSAEREARWELLCKVSCGSPGVTVHWTQAPGGLTAYKLREAGAQAWLSLQLAGRAPEGLFQCRVDPGHEVASLYIMPVAVQLSATLWTGSLALGLLLLAFLAYRLRSCCRALGWGHSSSFSTPMRHLHGCGQHEANSWSRALKAEKSGPQLVGVLLPGGGPGEPTSNGAELRNKGHLV</sequence>
<feature type="region of interest" description="Disordered" evidence="1">
    <location>
        <begin position="453"/>
        <end position="474"/>
    </location>
</feature>
<keyword evidence="2" id="KW-1133">Transmembrane helix</keyword>
<keyword evidence="3" id="KW-0732">Signal</keyword>
<dbReference type="Pfam" id="PF09085">
    <property type="entry name" value="Adhes-Ig_like"/>
    <property type="match status" value="1"/>
</dbReference>
<feature type="compositionally biased region" description="Polar residues" evidence="1">
    <location>
        <begin position="272"/>
        <end position="285"/>
    </location>
</feature>
<gene>
    <name evidence="6" type="primary">MADCAM1</name>
</gene>
<dbReference type="Proteomes" id="UP000694850">
    <property type="component" value="Unplaced"/>
</dbReference>
<reference evidence="6" key="1">
    <citation type="submission" date="2025-08" db="UniProtKB">
        <authorList>
            <consortium name="RefSeq"/>
        </authorList>
    </citation>
    <scope>IDENTIFICATION</scope>
</reference>
<dbReference type="PROSITE" id="PS50835">
    <property type="entry name" value="IG_LIKE"/>
    <property type="match status" value="1"/>
</dbReference>
<dbReference type="CTD" id="8174"/>
<evidence type="ECO:0000259" key="4">
    <source>
        <dbReference type="PROSITE" id="PS50835"/>
    </source>
</evidence>
<name>A0A8B7AYX6_ORYAF</name>
<keyword evidence="5" id="KW-1185">Reference proteome</keyword>
<dbReference type="InterPro" id="IPR015169">
    <property type="entry name" value="Adhes-Ig-like"/>
</dbReference>
<dbReference type="GO" id="GO:0034113">
    <property type="term" value="P:heterotypic cell-cell adhesion"/>
    <property type="evidence" value="ECO:0007669"/>
    <property type="project" value="TreeGrafter"/>
</dbReference>
<feature type="domain" description="Ig-like" evidence="4">
    <location>
        <begin position="290"/>
        <end position="360"/>
    </location>
</feature>
<dbReference type="AlphaFoldDB" id="A0A8B7AYX6"/>
<evidence type="ECO:0000313" key="6">
    <source>
        <dbReference type="RefSeq" id="XP_007952772.1"/>
    </source>
</evidence>
<dbReference type="InterPro" id="IPR007110">
    <property type="entry name" value="Ig-like_dom"/>
</dbReference>
<keyword evidence="2" id="KW-0472">Membrane</keyword>
<dbReference type="InterPro" id="IPR037413">
    <property type="entry name" value="MADCAM1"/>
</dbReference>
<dbReference type="GO" id="GO:0016020">
    <property type="term" value="C:membrane"/>
    <property type="evidence" value="ECO:0007669"/>
    <property type="project" value="InterPro"/>
</dbReference>
<proteinExistence type="predicted"/>
<dbReference type="PANTHER" id="PTHR14162:SF1">
    <property type="entry name" value="MUCOSAL ADDRESSIN CELL ADHESION MOLECULE 1"/>
    <property type="match status" value="1"/>
</dbReference>
<keyword evidence="2" id="KW-0812">Transmembrane</keyword>
<dbReference type="GO" id="GO:0007229">
    <property type="term" value="P:integrin-mediated signaling pathway"/>
    <property type="evidence" value="ECO:0007669"/>
    <property type="project" value="InterPro"/>
</dbReference>
<dbReference type="InterPro" id="IPR036179">
    <property type="entry name" value="Ig-like_dom_sf"/>
</dbReference>
<evidence type="ECO:0000256" key="2">
    <source>
        <dbReference type="SAM" id="Phobius"/>
    </source>
</evidence>
<protein>
    <submittedName>
        <fullName evidence="6">Mucosal addressin cell adhesion molecule 1</fullName>
    </submittedName>
</protein>
<dbReference type="GO" id="GO:2000403">
    <property type="term" value="P:positive regulation of lymphocyte migration"/>
    <property type="evidence" value="ECO:0007669"/>
    <property type="project" value="InterPro"/>
</dbReference>
<dbReference type="GO" id="GO:0050901">
    <property type="term" value="P:leukocyte tethering or rolling"/>
    <property type="evidence" value="ECO:0007669"/>
    <property type="project" value="TreeGrafter"/>
</dbReference>
<feature type="compositionally biased region" description="Low complexity" evidence="1">
    <location>
        <begin position="219"/>
        <end position="237"/>
    </location>
</feature>
<dbReference type="InterPro" id="IPR013783">
    <property type="entry name" value="Ig-like_fold"/>
</dbReference>
<dbReference type="Gene3D" id="2.60.40.10">
    <property type="entry name" value="Immunoglobulins"/>
    <property type="match status" value="2"/>
</dbReference>
<organism evidence="5 6">
    <name type="scientific">Orycteropus afer afer</name>
    <dbReference type="NCBI Taxonomy" id="1230840"/>
    <lineage>
        <taxon>Eukaryota</taxon>
        <taxon>Metazoa</taxon>
        <taxon>Chordata</taxon>
        <taxon>Craniata</taxon>
        <taxon>Vertebrata</taxon>
        <taxon>Euteleostomi</taxon>
        <taxon>Mammalia</taxon>
        <taxon>Eutheria</taxon>
        <taxon>Afrotheria</taxon>
        <taxon>Tubulidentata</taxon>
        <taxon>Orycteropodidae</taxon>
        <taxon>Orycteropus</taxon>
    </lineage>
</organism>
<feature type="chain" id="PRO_5034826932" evidence="3">
    <location>
        <begin position="22"/>
        <end position="474"/>
    </location>
</feature>
<feature type="region of interest" description="Disordered" evidence="1">
    <location>
        <begin position="217"/>
        <end position="291"/>
    </location>
</feature>
<evidence type="ECO:0000256" key="3">
    <source>
        <dbReference type="SAM" id="SignalP"/>
    </source>
</evidence>
<evidence type="ECO:0000313" key="5">
    <source>
        <dbReference type="Proteomes" id="UP000694850"/>
    </source>
</evidence>
<dbReference type="PANTHER" id="PTHR14162">
    <property type="entry name" value="MUCOSAL ADDRESSIN CELL ADHESION MOLECULE-1"/>
    <property type="match status" value="1"/>
</dbReference>
<dbReference type="GO" id="GO:0098640">
    <property type="term" value="F:integrin binding involved in cell-matrix adhesion"/>
    <property type="evidence" value="ECO:0007669"/>
    <property type="project" value="InterPro"/>
</dbReference>
<feature type="signal peptide" evidence="3">
    <location>
        <begin position="1"/>
        <end position="21"/>
    </location>
</feature>
<evidence type="ECO:0000256" key="1">
    <source>
        <dbReference type="SAM" id="MobiDB-lite"/>
    </source>
</evidence>
<accession>A0A8B7AYX6</accession>
<dbReference type="SUPFAM" id="SSF48726">
    <property type="entry name" value="Immunoglobulin"/>
    <property type="match status" value="2"/>
</dbReference>
<feature type="transmembrane region" description="Helical" evidence="2">
    <location>
        <begin position="380"/>
        <end position="399"/>
    </location>
</feature>
<dbReference type="GeneID" id="103208839"/>
<dbReference type="RefSeq" id="XP_007952772.1">
    <property type="nucleotide sequence ID" value="XM_007954581.1"/>
</dbReference>
<feature type="compositionally biased region" description="Polar residues" evidence="1">
    <location>
        <begin position="238"/>
        <end position="255"/>
    </location>
</feature>